<organism evidence="2 3">
    <name type="scientific">Pseudohongiella acticola</name>
    <dbReference type="NCBI Taxonomy" id="1524254"/>
    <lineage>
        <taxon>Bacteria</taxon>
        <taxon>Pseudomonadati</taxon>
        <taxon>Pseudomonadota</taxon>
        <taxon>Gammaproteobacteria</taxon>
        <taxon>Pseudomonadales</taxon>
        <taxon>Pseudohongiellaceae</taxon>
        <taxon>Pseudohongiella</taxon>
    </lineage>
</organism>
<dbReference type="EMBL" id="MASR01000003">
    <property type="protein sequence ID" value="OFE11230.1"/>
    <property type="molecule type" value="Genomic_DNA"/>
</dbReference>
<evidence type="ECO:0000313" key="3">
    <source>
        <dbReference type="Proteomes" id="UP000175669"/>
    </source>
</evidence>
<dbReference type="OrthoDB" id="7057456at2"/>
<gene>
    <name evidence="2" type="ORF">PHACT_15450</name>
</gene>
<accession>A0A1E8CFJ2</accession>
<keyword evidence="3" id="KW-1185">Reference proteome</keyword>
<dbReference type="Proteomes" id="UP000175669">
    <property type="component" value="Unassembled WGS sequence"/>
</dbReference>
<reference evidence="3" key="1">
    <citation type="submission" date="2016-07" db="EMBL/GenBank/DDBJ databases">
        <authorList>
            <person name="Florea S."/>
            <person name="Webb J.S."/>
            <person name="Jaromczyk J."/>
            <person name="Schardl C.L."/>
        </authorList>
    </citation>
    <scope>NUCLEOTIDE SEQUENCE [LARGE SCALE GENOMIC DNA]</scope>
    <source>
        <strain evidence="3">KCTC 42131</strain>
    </source>
</reference>
<keyword evidence="1" id="KW-0732">Signal</keyword>
<proteinExistence type="predicted"/>
<evidence type="ECO:0000313" key="2">
    <source>
        <dbReference type="EMBL" id="OFE11230.1"/>
    </source>
</evidence>
<feature type="signal peptide" evidence="1">
    <location>
        <begin position="1"/>
        <end position="23"/>
    </location>
</feature>
<protein>
    <submittedName>
        <fullName evidence="2">Uncharacterized protein</fullName>
    </submittedName>
</protein>
<feature type="chain" id="PRO_5009212005" evidence="1">
    <location>
        <begin position="24"/>
        <end position="270"/>
    </location>
</feature>
<sequence length="270" mass="30386">MTHKHLFNIVLATILATASSMAAADNDAVSSSCATLEFMAKMLAVNATLPANYDNPHQMADMQVSLQELNRLACQPVLLTENTRFSSRYGNGRAVSTDLYDNAWYFPNGQLFVARPGRDTTVYYPNGQVMAFRWALGGQTLYWPNGNPATFSFRTINEAWYYPDGHIITYLAGARDERWFYPFARLDGQVGQEMISSHWGVDGESFQAIVYTQDGRMFMQRERIRGKLVLSENELLDVPGVLLMLTRFYQVPDSAKQFMPGDSSITGAPW</sequence>
<dbReference type="RefSeq" id="WP_070119165.1">
    <property type="nucleotide sequence ID" value="NZ_MASR01000003.1"/>
</dbReference>
<name>A0A1E8CFJ2_9GAMM</name>
<comment type="caution">
    <text evidence="2">The sequence shown here is derived from an EMBL/GenBank/DDBJ whole genome shotgun (WGS) entry which is preliminary data.</text>
</comment>
<dbReference type="AlphaFoldDB" id="A0A1E8CFJ2"/>
<evidence type="ECO:0000256" key="1">
    <source>
        <dbReference type="SAM" id="SignalP"/>
    </source>
</evidence>